<protein>
    <submittedName>
        <fullName evidence="2">Uncharacterized protein</fullName>
    </submittedName>
</protein>
<dbReference type="EMBL" id="ML977361">
    <property type="protein sequence ID" value="KAF2106554.1"/>
    <property type="molecule type" value="Genomic_DNA"/>
</dbReference>
<evidence type="ECO:0000313" key="2">
    <source>
        <dbReference type="EMBL" id="KAF2106554.1"/>
    </source>
</evidence>
<feature type="compositionally biased region" description="Pro residues" evidence="1">
    <location>
        <begin position="71"/>
        <end position="81"/>
    </location>
</feature>
<sequence length="255" mass="28240">MRLKPTNSNAMDAWIFNYNAFRLHCEVAYLTIYGHTRSPQAIQQHSLDHNQKPATSASAPMGSVPETSSTPGPPRTAPPAPASASGSETFQDLALIHNAVSHINDGLAQIHLALAKFNAGVQELRLAFERIEHRIDDALANEIDEELYSDAEETLSESAAETCRCCAPPPVATEEDKEQRFQEMLKEIRALNYREEAFKEAVIGARWFCGQDLALIVPYAEVHLTPSGHTDAPSGFDLRLWESLVANRTDEDEKK</sequence>
<dbReference type="Proteomes" id="UP000799770">
    <property type="component" value="Unassembled WGS sequence"/>
</dbReference>
<keyword evidence="3" id="KW-1185">Reference proteome</keyword>
<name>A0A6A5YIK7_9PLEO</name>
<proteinExistence type="predicted"/>
<gene>
    <name evidence="2" type="ORF">BDV96DRAFT_675038</name>
</gene>
<dbReference type="AlphaFoldDB" id="A0A6A5YIK7"/>
<evidence type="ECO:0000256" key="1">
    <source>
        <dbReference type="SAM" id="MobiDB-lite"/>
    </source>
</evidence>
<organism evidence="2 3">
    <name type="scientific">Lophiotrema nucula</name>
    <dbReference type="NCBI Taxonomy" id="690887"/>
    <lineage>
        <taxon>Eukaryota</taxon>
        <taxon>Fungi</taxon>
        <taxon>Dikarya</taxon>
        <taxon>Ascomycota</taxon>
        <taxon>Pezizomycotina</taxon>
        <taxon>Dothideomycetes</taxon>
        <taxon>Pleosporomycetidae</taxon>
        <taxon>Pleosporales</taxon>
        <taxon>Lophiotremataceae</taxon>
        <taxon>Lophiotrema</taxon>
    </lineage>
</organism>
<reference evidence="2" key="1">
    <citation type="journal article" date="2020" name="Stud. Mycol.">
        <title>101 Dothideomycetes genomes: a test case for predicting lifestyles and emergence of pathogens.</title>
        <authorList>
            <person name="Haridas S."/>
            <person name="Albert R."/>
            <person name="Binder M."/>
            <person name="Bloem J."/>
            <person name="Labutti K."/>
            <person name="Salamov A."/>
            <person name="Andreopoulos B."/>
            <person name="Baker S."/>
            <person name="Barry K."/>
            <person name="Bills G."/>
            <person name="Bluhm B."/>
            <person name="Cannon C."/>
            <person name="Castanera R."/>
            <person name="Culley D."/>
            <person name="Daum C."/>
            <person name="Ezra D."/>
            <person name="Gonzalez J."/>
            <person name="Henrissat B."/>
            <person name="Kuo A."/>
            <person name="Liang C."/>
            <person name="Lipzen A."/>
            <person name="Lutzoni F."/>
            <person name="Magnuson J."/>
            <person name="Mondo S."/>
            <person name="Nolan M."/>
            <person name="Ohm R."/>
            <person name="Pangilinan J."/>
            <person name="Park H.-J."/>
            <person name="Ramirez L."/>
            <person name="Alfaro M."/>
            <person name="Sun H."/>
            <person name="Tritt A."/>
            <person name="Yoshinaga Y."/>
            <person name="Zwiers L.-H."/>
            <person name="Turgeon B."/>
            <person name="Goodwin S."/>
            <person name="Spatafora J."/>
            <person name="Crous P."/>
            <person name="Grigoriev I."/>
        </authorList>
    </citation>
    <scope>NUCLEOTIDE SEQUENCE</scope>
    <source>
        <strain evidence="2">CBS 627.86</strain>
    </source>
</reference>
<accession>A0A6A5YIK7</accession>
<feature type="region of interest" description="Disordered" evidence="1">
    <location>
        <begin position="43"/>
        <end position="86"/>
    </location>
</feature>
<evidence type="ECO:0000313" key="3">
    <source>
        <dbReference type="Proteomes" id="UP000799770"/>
    </source>
</evidence>